<organism evidence="1 2">
    <name type="scientific">Halosquirtibacter laminarini</name>
    <dbReference type="NCBI Taxonomy" id="3374600"/>
    <lineage>
        <taxon>Bacteria</taxon>
        <taxon>Pseudomonadati</taxon>
        <taxon>Bacteroidota</taxon>
        <taxon>Bacteroidia</taxon>
        <taxon>Marinilabiliales</taxon>
        <taxon>Prolixibacteraceae</taxon>
        <taxon>Halosquirtibacter</taxon>
    </lineage>
</organism>
<sequence>MNATARLNHYGITATPEREKILDLLIVEGTCSLNRLSELSVDVDRTTIFRMVRLFQLYGILEERIEMNDTKVFRILPWDPLTIDKNPINFHCKECKSVLKLPWSKSILRAIPASFCVESANLELYGICPECQS</sequence>
<dbReference type="Proteomes" id="UP000826212">
    <property type="component" value="Chromosome"/>
</dbReference>
<name>A0AC61NBD2_9BACT</name>
<reference evidence="1" key="1">
    <citation type="submission" date="2021-08" db="EMBL/GenBank/DDBJ databases">
        <title>Novel anaerobic bacterium isolated from sea squirt in East Sea, Republic of Korea.</title>
        <authorList>
            <person name="Nguyen T.H."/>
            <person name="Li Z."/>
            <person name="Lee Y.-J."/>
            <person name="Ko J."/>
            <person name="Kim S.-G."/>
        </authorList>
    </citation>
    <scope>NUCLEOTIDE SEQUENCE</scope>
    <source>
        <strain evidence="1">KCTC 25031</strain>
    </source>
</reference>
<protein>
    <submittedName>
        <fullName evidence="1">Uncharacterized protein</fullName>
    </submittedName>
</protein>
<keyword evidence="2" id="KW-1185">Reference proteome</keyword>
<proteinExistence type="predicted"/>
<evidence type="ECO:0000313" key="1">
    <source>
        <dbReference type="EMBL" id="QZE12760.1"/>
    </source>
</evidence>
<gene>
    <name evidence="1" type="ORF">K4L44_09170</name>
</gene>
<dbReference type="EMBL" id="CP081303">
    <property type="protein sequence ID" value="QZE12760.1"/>
    <property type="molecule type" value="Genomic_DNA"/>
</dbReference>
<evidence type="ECO:0000313" key="2">
    <source>
        <dbReference type="Proteomes" id="UP000826212"/>
    </source>
</evidence>
<accession>A0AC61NBD2</accession>